<dbReference type="GO" id="GO:0003847">
    <property type="term" value="F:1-alkyl-2-acetylglycerophosphocholine esterase activity"/>
    <property type="evidence" value="ECO:0007669"/>
    <property type="project" value="TreeGrafter"/>
</dbReference>
<dbReference type="Pfam" id="PF03403">
    <property type="entry name" value="PAF-AH_p_II"/>
    <property type="match status" value="1"/>
</dbReference>
<dbReference type="PANTHER" id="PTHR10272">
    <property type="entry name" value="PLATELET-ACTIVATING FACTOR ACETYLHYDROLASE"/>
    <property type="match status" value="1"/>
</dbReference>
<dbReference type="InterPro" id="IPR010802">
    <property type="entry name" value="DUF1400"/>
</dbReference>
<evidence type="ECO:0000313" key="6">
    <source>
        <dbReference type="Proteomes" id="UP000654482"/>
    </source>
</evidence>
<keyword evidence="2" id="KW-0442">Lipid degradation</keyword>
<keyword evidence="1 5" id="KW-0378">Hydrolase</keyword>
<name>A0A8J7JFF2_9CYAN</name>
<dbReference type="InterPro" id="IPR029058">
    <property type="entry name" value="AB_hydrolase_fold"/>
</dbReference>
<dbReference type="RefSeq" id="WP_194031818.1">
    <property type="nucleotide sequence ID" value="NZ_JADEWZ010000058.1"/>
</dbReference>
<dbReference type="Gene3D" id="3.40.50.1820">
    <property type="entry name" value="alpha/beta hydrolase"/>
    <property type="match status" value="1"/>
</dbReference>
<feature type="domain" description="DUF1400" evidence="4">
    <location>
        <begin position="22"/>
        <end position="148"/>
    </location>
</feature>
<accession>A0A8J7JFF2</accession>
<dbReference type="Proteomes" id="UP000654482">
    <property type="component" value="Unassembled WGS sequence"/>
</dbReference>
<comment type="caution">
    <text evidence="5">The sequence shown here is derived from an EMBL/GenBank/DDBJ whole genome shotgun (WGS) entry which is preliminary data.</text>
</comment>
<keyword evidence="3" id="KW-0443">Lipid metabolism</keyword>
<dbReference type="PANTHER" id="PTHR10272:SF13">
    <property type="entry name" value="POLY(ETHYLENE TEREPHTHALATE) HYDROLASE"/>
    <property type="match status" value="1"/>
</dbReference>
<sequence length="539" mass="59353">MMSLIGTIVFWGCSGELPAVRAAETVVLRSGESQTTVALEDIQQLAETGEVPSNLEDLARILSPIQRSQILNALQANLNSVDGTAVSGFLNTEMGERLVRAIAALTPKKDLIQHFYLRRALINAANDPKGLSLVSFIAAYPQESLELNLDKAFLVAQNFNRDFWQTQAFMSAIAPKLTPNTPNVEIPFDATQLGNQRVQRRSFTLTDRARDRAIPLDLYFSNASTQNKPLIIFSHGLFSVNEEMIYLAEHLASYGYVVAVPEHPRSNGTHLEQVLKFRRELLDPQEFLNRPRDISFILDEFNRLNRTSRQFRGKLSTDNVLVLGYSLGGSTALSLAGAELQLEELKEWCEGRDILASNLGLSAQCRASGLPENRYQLRDPRIKGAIALAPTTSLLFGETGLAQIQVPTLIAAASADKTAPALPEQIVGFTKMSQPKWLVGIIGGTHLSFKDPLTTTDQAGQPDTLYSGGEVVAERAFEVRNYVKAITLAMAAQLTSDAEEFAVFLTSDYAQLTSTPRFSFRLVREIPPEVEALIPENSK</sequence>
<evidence type="ECO:0000256" key="3">
    <source>
        <dbReference type="ARBA" id="ARBA00023098"/>
    </source>
</evidence>
<dbReference type="EMBL" id="JADEWZ010000058">
    <property type="protein sequence ID" value="MBE9118725.1"/>
    <property type="molecule type" value="Genomic_DNA"/>
</dbReference>
<evidence type="ECO:0000259" key="4">
    <source>
        <dbReference type="Pfam" id="PF07176"/>
    </source>
</evidence>
<keyword evidence="6" id="KW-1185">Reference proteome</keyword>
<dbReference type="SUPFAM" id="SSF53474">
    <property type="entry name" value="alpha/beta-Hydrolases"/>
    <property type="match status" value="1"/>
</dbReference>
<dbReference type="GO" id="GO:0016042">
    <property type="term" value="P:lipid catabolic process"/>
    <property type="evidence" value="ECO:0007669"/>
    <property type="project" value="UniProtKB-KW"/>
</dbReference>
<protein>
    <submittedName>
        <fullName evidence="5">Alpha/beta hydrolase</fullName>
    </submittedName>
</protein>
<gene>
    <name evidence="5" type="ORF">IQ249_22810</name>
</gene>
<evidence type="ECO:0000313" key="5">
    <source>
        <dbReference type="EMBL" id="MBE9118725.1"/>
    </source>
</evidence>
<evidence type="ECO:0000256" key="2">
    <source>
        <dbReference type="ARBA" id="ARBA00022963"/>
    </source>
</evidence>
<evidence type="ECO:0000256" key="1">
    <source>
        <dbReference type="ARBA" id="ARBA00022801"/>
    </source>
</evidence>
<dbReference type="AlphaFoldDB" id="A0A8J7JFF2"/>
<dbReference type="Pfam" id="PF07176">
    <property type="entry name" value="DUF1400"/>
    <property type="match status" value="1"/>
</dbReference>
<organism evidence="5 6">
    <name type="scientific">Lusitaniella coriacea LEGE 07157</name>
    <dbReference type="NCBI Taxonomy" id="945747"/>
    <lineage>
        <taxon>Bacteria</taxon>
        <taxon>Bacillati</taxon>
        <taxon>Cyanobacteriota</taxon>
        <taxon>Cyanophyceae</taxon>
        <taxon>Spirulinales</taxon>
        <taxon>Lusitaniellaceae</taxon>
        <taxon>Lusitaniella</taxon>
    </lineage>
</organism>
<reference evidence="5" key="1">
    <citation type="submission" date="2020-10" db="EMBL/GenBank/DDBJ databases">
        <authorList>
            <person name="Castelo-Branco R."/>
            <person name="Eusebio N."/>
            <person name="Adriana R."/>
            <person name="Vieira A."/>
            <person name="Brugerolle De Fraissinette N."/>
            <person name="Rezende De Castro R."/>
            <person name="Schneider M.P."/>
            <person name="Vasconcelos V."/>
            <person name="Leao P.N."/>
        </authorList>
    </citation>
    <scope>NUCLEOTIDE SEQUENCE</scope>
    <source>
        <strain evidence="5">LEGE 07157</strain>
    </source>
</reference>
<proteinExistence type="predicted"/>